<gene>
    <name evidence="2" type="ORF">C0W27_20935</name>
</gene>
<proteinExistence type="predicted"/>
<protein>
    <submittedName>
        <fullName evidence="2">Uncharacterized protein</fullName>
    </submittedName>
</protein>
<name>A0ABX5GZ87_PHOAN</name>
<evidence type="ECO:0000313" key="2">
    <source>
        <dbReference type="EMBL" id="PSX03962.1"/>
    </source>
</evidence>
<reference evidence="2 3" key="1">
    <citation type="submission" date="2018-01" db="EMBL/GenBank/DDBJ databases">
        <title>Whole genome sequencing of Histamine producing bacteria.</title>
        <authorList>
            <person name="Butler K."/>
        </authorList>
    </citation>
    <scope>NUCLEOTIDE SEQUENCE [LARGE SCALE GENOMIC DNA]</scope>
    <source>
        <strain evidence="2 3">A6-1</strain>
    </source>
</reference>
<dbReference type="Proteomes" id="UP000240989">
    <property type="component" value="Unassembled WGS sequence"/>
</dbReference>
<dbReference type="EMBL" id="PYOU01000027">
    <property type="protein sequence ID" value="PSX03962.1"/>
    <property type="molecule type" value="Genomic_DNA"/>
</dbReference>
<sequence>MSKTKNRNDRNQFSKKQRRDHYRQKANKQKTKLDHKNRFLKDSEINLLASLHSQANESNRTLIEDELRERDASYILQSSLMLTEESVDDASVLLLHEYYSREDDLIGLVSWVIEEFKIVVSMPSTVTENGVYCTFYKSRYWFYEFNASATKALLLRVSDEKKIEPKKIKYNGFKVCLHAINRLTTRYLNKYINQGYLCGVGILKWLSNLIESQINKIKYAKAEQLNINLEGMNFVLRKGAVYSMVTVF</sequence>
<organism evidence="2 3">
    <name type="scientific">Photobacterium angustum</name>
    <dbReference type="NCBI Taxonomy" id="661"/>
    <lineage>
        <taxon>Bacteria</taxon>
        <taxon>Pseudomonadati</taxon>
        <taxon>Pseudomonadota</taxon>
        <taxon>Gammaproteobacteria</taxon>
        <taxon>Vibrionales</taxon>
        <taxon>Vibrionaceae</taxon>
        <taxon>Photobacterium</taxon>
    </lineage>
</organism>
<feature type="compositionally biased region" description="Basic residues" evidence="1">
    <location>
        <begin position="13"/>
        <end position="30"/>
    </location>
</feature>
<accession>A0ABX5GZ87</accession>
<comment type="caution">
    <text evidence="2">The sequence shown here is derived from an EMBL/GenBank/DDBJ whole genome shotgun (WGS) entry which is preliminary data.</text>
</comment>
<feature type="compositionally biased region" description="Basic and acidic residues" evidence="1">
    <location>
        <begin position="1"/>
        <end position="12"/>
    </location>
</feature>
<evidence type="ECO:0000313" key="3">
    <source>
        <dbReference type="Proteomes" id="UP000240989"/>
    </source>
</evidence>
<keyword evidence="3" id="KW-1185">Reference proteome</keyword>
<dbReference type="RefSeq" id="WP_045152803.1">
    <property type="nucleotide sequence ID" value="NZ_JZSW01000007.1"/>
</dbReference>
<feature type="region of interest" description="Disordered" evidence="1">
    <location>
        <begin position="1"/>
        <end position="33"/>
    </location>
</feature>
<evidence type="ECO:0000256" key="1">
    <source>
        <dbReference type="SAM" id="MobiDB-lite"/>
    </source>
</evidence>